<dbReference type="Pfam" id="PF12840">
    <property type="entry name" value="HTH_20"/>
    <property type="match status" value="1"/>
</dbReference>
<dbReference type="EMBL" id="JAVDSG010000001">
    <property type="protein sequence ID" value="MDR6595252.1"/>
    <property type="molecule type" value="Genomic_DNA"/>
</dbReference>
<dbReference type="Proteomes" id="UP001268819">
    <property type="component" value="Unassembled WGS sequence"/>
</dbReference>
<organism evidence="5 6">
    <name type="scientific">Saccharothrix longispora</name>
    <dbReference type="NCBI Taxonomy" id="33920"/>
    <lineage>
        <taxon>Bacteria</taxon>
        <taxon>Bacillati</taxon>
        <taxon>Actinomycetota</taxon>
        <taxon>Actinomycetes</taxon>
        <taxon>Pseudonocardiales</taxon>
        <taxon>Pseudonocardiaceae</taxon>
        <taxon>Saccharothrix</taxon>
    </lineage>
</organism>
<evidence type="ECO:0000256" key="1">
    <source>
        <dbReference type="ARBA" id="ARBA00023015"/>
    </source>
</evidence>
<dbReference type="InterPro" id="IPR011991">
    <property type="entry name" value="ArsR-like_HTH"/>
</dbReference>
<dbReference type="PANTHER" id="PTHR43132">
    <property type="entry name" value="ARSENICAL RESISTANCE OPERON REPRESSOR ARSR-RELATED"/>
    <property type="match status" value="1"/>
</dbReference>
<evidence type="ECO:0000259" key="4">
    <source>
        <dbReference type="SMART" id="SM00418"/>
    </source>
</evidence>
<accession>A0ABU1PX88</accession>
<dbReference type="CDD" id="cd00090">
    <property type="entry name" value="HTH_ARSR"/>
    <property type="match status" value="1"/>
</dbReference>
<gene>
    <name evidence="5" type="ORF">J2S66_003636</name>
</gene>
<feature type="domain" description="HTH arsR-type" evidence="4">
    <location>
        <begin position="189"/>
        <end position="264"/>
    </location>
</feature>
<dbReference type="InterPro" id="IPR051011">
    <property type="entry name" value="Metal_resp_trans_reg"/>
</dbReference>
<evidence type="ECO:0000313" key="6">
    <source>
        <dbReference type="Proteomes" id="UP001268819"/>
    </source>
</evidence>
<reference evidence="5 6" key="1">
    <citation type="submission" date="2023-07" db="EMBL/GenBank/DDBJ databases">
        <title>Sequencing the genomes of 1000 actinobacteria strains.</title>
        <authorList>
            <person name="Klenk H.-P."/>
        </authorList>
    </citation>
    <scope>NUCLEOTIDE SEQUENCE [LARGE SCALE GENOMIC DNA]</scope>
    <source>
        <strain evidence="5 6">DSM 43749</strain>
    </source>
</reference>
<dbReference type="InterPro" id="IPR036390">
    <property type="entry name" value="WH_DNA-bd_sf"/>
</dbReference>
<proteinExistence type="predicted"/>
<dbReference type="SUPFAM" id="SSF46785">
    <property type="entry name" value="Winged helix' DNA-binding domain"/>
    <property type="match status" value="1"/>
</dbReference>
<comment type="caution">
    <text evidence="5">The sequence shown here is derived from an EMBL/GenBank/DDBJ whole genome shotgun (WGS) entry which is preliminary data.</text>
</comment>
<keyword evidence="3" id="KW-0804">Transcription</keyword>
<dbReference type="InterPro" id="IPR036388">
    <property type="entry name" value="WH-like_DNA-bd_sf"/>
</dbReference>
<keyword evidence="1" id="KW-0805">Transcription regulation</keyword>
<evidence type="ECO:0000313" key="5">
    <source>
        <dbReference type="EMBL" id="MDR6595252.1"/>
    </source>
</evidence>
<dbReference type="SMART" id="SM00418">
    <property type="entry name" value="HTH_ARSR"/>
    <property type="match status" value="1"/>
</dbReference>
<keyword evidence="2" id="KW-0238">DNA-binding</keyword>
<evidence type="ECO:0000256" key="3">
    <source>
        <dbReference type="ARBA" id="ARBA00023163"/>
    </source>
</evidence>
<dbReference type="Gene3D" id="1.10.10.10">
    <property type="entry name" value="Winged helix-like DNA-binding domain superfamily/Winged helix DNA-binding domain"/>
    <property type="match status" value="1"/>
</dbReference>
<sequence length="264" mass="28026">MLRIFFDKDDLARVSVASAADPLWEVVLAGRRLRDRPPPFRRWERVVRGDLARLGGPATTLLRLLADGPCPATASAPAEVVAALHGVLVAPWAAAVRESVDADRARRAHDLLDGGVHGLLSGFLPHARWEPPVLVVDCAPGGELHLRGRGLRLLPSYFCHGRAVVRDDPVPVLVYPVERLNAVTAVGGDCLDALLGPTRGAVLRGVRSGAGTTELARRLGTSAASVSRHTGVLRAAGLVRTARLGRKTVHSLTALGESLVGRRA</sequence>
<evidence type="ECO:0000256" key="2">
    <source>
        <dbReference type="ARBA" id="ARBA00023125"/>
    </source>
</evidence>
<dbReference type="PANTHER" id="PTHR43132:SF8">
    <property type="entry name" value="HTH-TYPE TRANSCRIPTIONAL REGULATOR KMTR"/>
    <property type="match status" value="1"/>
</dbReference>
<name>A0ABU1PX88_9PSEU</name>
<protein>
    <recommendedName>
        <fullName evidence="4">HTH arsR-type domain-containing protein</fullName>
    </recommendedName>
</protein>
<dbReference type="InterPro" id="IPR001845">
    <property type="entry name" value="HTH_ArsR_DNA-bd_dom"/>
</dbReference>
<keyword evidence="6" id="KW-1185">Reference proteome</keyword>
<dbReference type="RefSeq" id="WP_310308300.1">
    <property type="nucleotide sequence ID" value="NZ_BAAAXB010000001.1"/>
</dbReference>